<dbReference type="InterPro" id="IPR025669">
    <property type="entry name" value="AAA_dom"/>
</dbReference>
<gene>
    <name evidence="2" type="ORF">HHL10_29615</name>
</gene>
<dbReference type="SUPFAM" id="SSF52540">
    <property type="entry name" value="P-loop containing nucleoside triphosphate hydrolases"/>
    <property type="match status" value="1"/>
</dbReference>
<accession>A0A848FIN0</accession>
<evidence type="ECO:0000313" key="3">
    <source>
        <dbReference type="Proteomes" id="UP000574067"/>
    </source>
</evidence>
<evidence type="ECO:0000313" key="2">
    <source>
        <dbReference type="EMBL" id="NML19134.1"/>
    </source>
</evidence>
<dbReference type="Gene3D" id="3.40.50.300">
    <property type="entry name" value="P-loop containing nucleotide triphosphate hydrolases"/>
    <property type="match status" value="1"/>
</dbReference>
<feature type="domain" description="AAA" evidence="1">
    <location>
        <begin position="108"/>
        <end position="280"/>
    </location>
</feature>
<dbReference type="Proteomes" id="UP000574067">
    <property type="component" value="Unassembled WGS sequence"/>
</dbReference>
<sequence length="390" mass="41396">MRVRDGIPLAGLIDQAGRVAAVVSKVRGAMLAPESRKTAPTFTTGQVMALTGLEKGALEYRIRRGEIPAGTVTPTGARRLFTLAEMRQCARWARGARLRPAGAQALSIAVANFKGGVAKTTTALTLAQGLSLRGHRVLVVDCDPQGSLTTLFGILPDTEVQEDDTILPLATGAQSSIRYAIRPTYWDGIDLVAAAPSLFGAEFALASRQGRRGGPEFWRVLDAGLDEVRAEYDVILIDTPPALGYVTINALMAADGLLMPLPPNQLDFASSAQFWRLFADLAHQVTGAAGQKQFAFIDVLASRVDGNDASAAVVREWMGAAYGERLLQVEIPKSAAAAATAVEFGTVYDGGGGSGRATLKRALDAFERLADVIEDQAGAYWRKQQQGGAQ</sequence>
<name>A0A848FIN0_9BURK</name>
<dbReference type="InterPro" id="IPR027417">
    <property type="entry name" value="P-loop_NTPase"/>
</dbReference>
<proteinExistence type="predicted"/>
<dbReference type="EMBL" id="JABBFW010000060">
    <property type="protein sequence ID" value="NML19134.1"/>
    <property type="molecule type" value="Genomic_DNA"/>
</dbReference>
<dbReference type="PANTHER" id="PTHR13696">
    <property type="entry name" value="P-LOOP CONTAINING NUCLEOSIDE TRIPHOSPHATE HYDROLASE"/>
    <property type="match status" value="1"/>
</dbReference>
<dbReference type="PANTHER" id="PTHR13696:SF52">
    <property type="entry name" value="PARA FAMILY PROTEIN CT_582"/>
    <property type="match status" value="1"/>
</dbReference>
<reference evidence="2 3" key="1">
    <citation type="submission" date="2020-04" db="EMBL/GenBank/DDBJ databases">
        <title>Azohydromonas sp. isolated from soil.</title>
        <authorList>
            <person name="Dahal R.H."/>
        </authorList>
    </citation>
    <scope>NUCLEOTIDE SEQUENCE [LARGE SCALE GENOMIC DNA]</scope>
    <source>
        <strain evidence="2 3">G-1-1-14</strain>
    </source>
</reference>
<protein>
    <submittedName>
        <fullName evidence="2">AAA family ATPase</fullName>
    </submittedName>
</protein>
<dbReference type="InterPro" id="IPR050678">
    <property type="entry name" value="DNA_Partitioning_ATPase"/>
</dbReference>
<evidence type="ECO:0000259" key="1">
    <source>
        <dbReference type="Pfam" id="PF13614"/>
    </source>
</evidence>
<keyword evidence="3" id="KW-1185">Reference proteome</keyword>
<dbReference type="RefSeq" id="WP_169164028.1">
    <property type="nucleotide sequence ID" value="NZ_JABBFW010000060.1"/>
</dbReference>
<organism evidence="2 3">
    <name type="scientific">Azohydromonas caseinilytica</name>
    <dbReference type="NCBI Taxonomy" id="2728836"/>
    <lineage>
        <taxon>Bacteria</taxon>
        <taxon>Pseudomonadati</taxon>
        <taxon>Pseudomonadota</taxon>
        <taxon>Betaproteobacteria</taxon>
        <taxon>Burkholderiales</taxon>
        <taxon>Sphaerotilaceae</taxon>
        <taxon>Azohydromonas</taxon>
    </lineage>
</organism>
<comment type="caution">
    <text evidence="2">The sequence shown here is derived from an EMBL/GenBank/DDBJ whole genome shotgun (WGS) entry which is preliminary data.</text>
</comment>
<dbReference type="Pfam" id="PF13614">
    <property type="entry name" value="AAA_31"/>
    <property type="match status" value="1"/>
</dbReference>
<dbReference type="CDD" id="cd02042">
    <property type="entry name" value="ParAB_family"/>
    <property type="match status" value="1"/>
</dbReference>
<dbReference type="AlphaFoldDB" id="A0A848FIN0"/>